<dbReference type="Proteomes" id="UP000003085">
    <property type="component" value="Unassembled WGS sequence"/>
</dbReference>
<accession>D4XPW8</accession>
<dbReference type="AlphaFoldDB" id="D4XPW8"/>
<name>D4XPW8_ACIHA</name>
<comment type="caution">
    <text evidence="1">The sequence shown here is derived from an EMBL/GenBank/DDBJ whole genome shotgun (WGS) entry which is preliminary data.</text>
</comment>
<dbReference type="HOGENOM" id="CLU_2447973_0_0_6"/>
<protein>
    <submittedName>
        <fullName evidence="1">Uncharacterized protein</fullName>
    </submittedName>
</protein>
<evidence type="ECO:0000313" key="2">
    <source>
        <dbReference type="Proteomes" id="UP000003085"/>
    </source>
</evidence>
<proteinExistence type="predicted"/>
<organism evidence="1 2">
    <name type="scientific">Acinetobacter haemolyticus ATCC 19194</name>
    <dbReference type="NCBI Taxonomy" id="707232"/>
    <lineage>
        <taxon>Bacteria</taxon>
        <taxon>Pseudomonadati</taxon>
        <taxon>Pseudomonadota</taxon>
        <taxon>Gammaproteobacteria</taxon>
        <taxon>Moraxellales</taxon>
        <taxon>Moraxellaceae</taxon>
        <taxon>Acinetobacter</taxon>
    </lineage>
</organism>
<reference evidence="2" key="1">
    <citation type="submission" date="2010-03" db="EMBL/GenBank/DDBJ databases">
        <title>Complete sequence of Mobiluncus curtisii ATCC 43063.</title>
        <authorList>
            <person name="Muzny D."/>
            <person name="Qin X."/>
            <person name="Deng J."/>
            <person name="Jiang H."/>
            <person name="Liu Y."/>
            <person name="Qu J."/>
            <person name="Song X.-Z."/>
            <person name="Zhang L."/>
            <person name="Thornton R."/>
            <person name="Coyle M."/>
            <person name="Francisco L."/>
            <person name="Jackson L."/>
            <person name="Javaid M."/>
            <person name="Korchina V."/>
            <person name="Kovar C."/>
            <person name="Mata R."/>
            <person name="Mathew T."/>
            <person name="Ngo R."/>
            <person name="Nguyen L."/>
            <person name="Nguyen N."/>
            <person name="Okwuonu G."/>
            <person name="Ongeri F."/>
            <person name="Pham C."/>
            <person name="Simmons D."/>
            <person name="Wilczek-Boney K."/>
            <person name="Hale W."/>
            <person name="Jakkamsetti A."/>
            <person name="Pham P."/>
            <person name="Ruth R."/>
            <person name="San Lucas F."/>
            <person name="Warren J."/>
            <person name="Zhang J."/>
            <person name="Zhao Z."/>
            <person name="Zhou C."/>
            <person name="Zhu D."/>
            <person name="Lee S."/>
            <person name="Bess C."/>
            <person name="Blankenburg K."/>
            <person name="Forbes L."/>
            <person name="Fu Q."/>
            <person name="Gubbala S."/>
            <person name="Hirani K."/>
            <person name="Jayaseelan J.C."/>
            <person name="Lara F."/>
            <person name="Munidasa M."/>
            <person name="Palculict T."/>
            <person name="Patil S."/>
            <person name="Pu L.-L."/>
            <person name="Saada N."/>
            <person name="Tang L."/>
            <person name="Weissenberger G."/>
            <person name="Zhu Y."/>
            <person name="Hemphill L."/>
            <person name="Shang Y."/>
            <person name="Youmans B."/>
            <person name="Ayvaz T."/>
            <person name="Ross M."/>
            <person name="Santibanez J."/>
            <person name="Aqrawi P."/>
            <person name="Gross S."/>
            <person name="Joshi V."/>
            <person name="Fowler G."/>
            <person name="Nazareth L."/>
            <person name="Reid J."/>
            <person name="Worley K."/>
            <person name="Petrosino J."/>
            <person name="Highlander S."/>
            <person name="Gibbs R."/>
            <person name="Gibbs R."/>
        </authorList>
    </citation>
    <scope>NUCLEOTIDE SEQUENCE [LARGE SCALE GENOMIC DNA]</scope>
    <source>
        <strain evidence="2">ATCC 19194</strain>
    </source>
</reference>
<sequence>MRTEKMNRKFELHVISQIYDFLVEREAFTSLNLDRKVTEFFREVHVGREEDFTILESNKISGNFGEVSYINLLNVPNFNDKDKFLKWAHKVLNL</sequence>
<evidence type="ECO:0000313" key="1">
    <source>
        <dbReference type="EMBL" id="EFF82762.1"/>
    </source>
</evidence>
<gene>
    <name evidence="1" type="ORF">HMP0015_1760</name>
</gene>
<dbReference type="EMBL" id="ADMT01000159">
    <property type="protein sequence ID" value="EFF82762.1"/>
    <property type="molecule type" value="Genomic_DNA"/>
</dbReference>